<proteinExistence type="predicted"/>
<dbReference type="EMBL" id="JBBNAG010000007">
    <property type="protein sequence ID" value="KAK9119443.1"/>
    <property type="molecule type" value="Genomic_DNA"/>
</dbReference>
<evidence type="ECO:0000313" key="2">
    <source>
        <dbReference type="Proteomes" id="UP001419268"/>
    </source>
</evidence>
<gene>
    <name evidence="1" type="ORF">Scep_017536</name>
</gene>
<reference evidence="1 2" key="1">
    <citation type="submission" date="2024-01" db="EMBL/GenBank/DDBJ databases">
        <title>Genome assemblies of Stephania.</title>
        <authorList>
            <person name="Yang L."/>
        </authorList>
    </citation>
    <scope>NUCLEOTIDE SEQUENCE [LARGE SCALE GENOMIC DNA]</scope>
    <source>
        <strain evidence="1">JXDWG</strain>
        <tissue evidence="1">Leaf</tissue>
    </source>
</reference>
<sequence length="379" mass="42215">MASSTTAANRLFFRVFVDTNNKNRLAHHRQCFRLGFRGLDYARMGWGCRLIGTSSCSSALPARRKRGSEGFEGSGDLGLEAEILEFMQNSGNPGAFPSKKELVEAGRRDLVEGIVRQGGWLSLGWDVDGDEEVEGENGVSVQDFLDSVSGGAKDDGDDGSDLGYIDGDDCVFEVRIEGGDSLDASGRIKSSAVSSFSGRGEKVENDVGIEGILSRLEKERNLSFGICFEEKQDKVHALVRDNQADSQLEISTDSEEMGSLYKPDMWRKWSTQRAGFFRSEFEAAEIGEVSTKDEIFLKNSNTRYAIETEPNISNKGKDYNQIRLRIKDLESELTSVLNVLRSRRDRPVSDKVCNTIFLVIILLFFLPLRCSFRFKASLQ</sequence>
<dbReference type="PANTHER" id="PTHR47434">
    <property type="entry name" value="PROTEIN PTST HOMOLOG 3, CHLOROPLASTIC"/>
    <property type="match status" value="1"/>
</dbReference>
<evidence type="ECO:0000313" key="1">
    <source>
        <dbReference type="EMBL" id="KAK9119443.1"/>
    </source>
</evidence>
<protein>
    <submittedName>
        <fullName evidence="1">Uncharacterized protein</fullName>
    </submittedName>
</protein>
<organism evidence="1 2">
    <name type="scientific">Stephania cephalantha</name>
    <dbReference type="NCBI Taxonomy" id="152367"/>
    <lineage>
        <taxon>Eukaryota</taxon>
        <taxon>Viridiplantae</taxon>
        <taxon>Streptophyta</taxon>
        <taxon>Embryophyta</taxon>
        <taxon>Tracheophyta</taxon>
        <taxon>Spermatophyta</taxon>
        <taxon>Magnoliopsida</taxon>
        <taxon>Ranunculales</taxon>
        <taxon>Menispermaceae</taxon>
        <taxon>Menispermoideae</taxon>
        <taxon>Cissampelideae</taxon>
        <taxon>Stephania</taxon>
    </lineage>
</organism>
<dbReference type="Proteomes" id="UP001419268">
    <property type="component" value="Unassembled WGS sequence"/>
</dbReference>
<comment type="caution">
    <text evidence="1">The sequence shown here is derived from an EMBL/GenBank/DDBJ whole genome shotgun (WGS) entry which is preliminary data.</text>
</comment>
<dbReference type="AlphaFoldDB" id="A0AAP0IPP0"/>
<dbReference type="PANTHER" id="PTHR47434:SF1">
    <property type="entry name" value="PROTEIN PTST HOMOLOG 2, CHLOROPLASTIC"/>
    <property type="match status" value="1"/>
</dbReference>
<name>A0AAP0IPP0_9MAGN</name>
<accession>A0AAP0IPP0</accession>
<keyword evidence="2" id="KW-1185">Reference proteome</keyword>